<comment type="subcellular location">
    <subcellularLocation>
        <location evidence="1">Cell membrane</location>
        <topology evidence="1">Multi-pass membrane protein</topology>
    </subcellularLocation>
</comment>
<keyword evidence="3 6" id="KW-0812">Transmembrane</keyword>
<keyword evidence="2" id="KW-1003">Cell membrane</keyword>
<dbReference type="Pfam" id="PF01810">
    <property type="entry name" value="LysE"/>
    <property type="match status" value="1"/>
</dbReference>
<feature type="transmembrane region" description="Helical" evidence="6">
    <location>
        <begin position="178"/>
        <end position="198"/>
    </location>
</feature>
<dbReference type="InterPro" id="IPR001123">
    <property type="entry name" value="LeuE-type"/>
</dbReference>
<evidence type="ECO:0000256" key="2">
    <source>
        <dbReference type="ARBA" id="ARBA00022475"/>
    </source>
</evidence>
<dbReference type="PANTHER" id="PTHR30086">
    <property type="entry name" value="ARGININE EXPORTER PROTEIN ARGO"/>
    <property type="match status" value="1"/>
</dbReference>
<keyword evidence="4 6" id="KW-1133">Transmembrane helix</keyword>
<dbReference type="RefSeq" id="WP_344991559.1">
    <property type="nucleotide sequence ID" value="NZ_BAABFR010000009.1"/>
</dbReference>
<evidence type="ECO:0000313" key="7">
    <source>
        <dbReference type="EMBL" id="GAA4386270.1"/>
    </source>
</evidence>
<feature type="transmembrane region" description="Helical" evidence="6">
    <location>
        <begin position="36"/>
        <end position="63"/>
    </location>
</feature>
<evidence type="ECO:0000256" key="5">
    <source>
        <dbReference type="ARBA" id="ARBA00023136"/>
    </source>
</evidence>
<keyword evidence="5 6" id="KW-0472">Membrane</keyword>
<dbReference type="EMBL" id="BAABFR010000009">
    <property type="protein sequence ID" value="GAA4386270.1"/>
    <property type="molecule type" value="Genomic_DNA"/>
</dbReference>
<evidence type="ECO:0000256" key="1">
    <source>
        <dbReference type="ARBA" id="ARBA00004651"/>
    </source>
</evidence>
<feature type="transmembrane region" description="Helical" evidence="6">
    <location>
        <begin position="70"/>
        <end position="89"/>
    </location>
</feature>
<accession>A0ABP8J774</accession>
<dbReference type="Proteomes" id="UP001500635">
    <property type="component" value="Unassembled WGS sequence"/>
</dbReference>
<feature type="transmembrane region" description="Helical" evidence="6">
    <location>
        <begin position="109"/>
        <end position="133"/>
    </location>
</feature>
<evidence type="ECO:0000256" key="4">
    <source>
        <dbReference type="ARBA" id="ARBA00022989"/>
    </source>
</evidence>
<gene>
    <name evidence="7" type="primary">lysE</name>
    <name evidence="7" type="ORF">GCM10023147_09310</name>
</gene>
<proteinExistence type="predicted"/>
<comment type="caution">
    <text evidence="7">The sequence shown here is derived from an EMBL/GenBank/DDBJ whole genome shotgun (WGS) entry which is preliminary data.</text>
</comment>
<feature type="transmembrane region" description="Helical" evidence="6">
    <location>
        <begin position="145"/>
        <end position="166"/>
    </location>
</feature>
<evidence type="ECO:0000256" key="6">
    <source>
        <dbReference type="SAM" id="Phobius"/>
    </source>
</evidence>
<protein>
    <submittedName>
        <fullName evidence="7">L-lysine exporter</fullName>
    </submittedName>
</protein>
<sequence>MLTSLAAGIALGLSLIVAIGAQNTYLLQQGLLRRYVAPIVAVCIASDVVLIACGVAGLGAVVADRPMLPALAKWGGVAVLTGYGLRAAWSATRAGTLEPAAVRGAAGPAAAVGTALALTWLNPHVYLDTVLLLGTAATRYGAYRWWFGAGAALSSLLWFTALGFGAGRLAGVLRRPGAWRLINGVIAVTILLLAVRLATMPLGR</sequence>
<evidence type="ECO:0000256" key="3">
    <source>
        <dbReference type="ARBA" id="ARBA00022692"/>
    </source>
</evidence>
<evidence type="ECO:0000313" key="8">
    <source>
        <dbReference type="Proteomes" id="UP001500635"/>
    </source>
</evidence>
<dbReference type="PANTHER" id="PTHR30086:SF20">
    <property type="entry name" value="ARGININE EXPORTER PROTEIN ARGO-RELATED"/>
    <property type="match status" value="1"/>
</dbReference>
<reference evidence="8" key="1">
    <citation type="journal article" date="2019" name="Int. J. Syst. Evol. Microbiol.">
        <title>The Global Catalogue of Microorganisms (GCM) 10K type strain sequencing project: providing services to taxonomists for standard genome sequencing and annotation.</title>
        <authorList>
            <consortium name="The Broad Institute Genomics Platform"/>
            <consortium name="The Broad Institute Genome Sequencing Center for Infectious Disease"/>
            <person name="Wu L."/>
            <person name="Ma J."/>
        </authorList>
    </citation>
    <scope>NUCLEOTIDE SEQUENCE [LARGE SCALE GENOMIC DNA]</scope>
    <source>
        <strain evidence="8">JCM 17688</strain>
    </source>
</reference>
<name>A0ABP8J774_9ACTN</name>
<keyword evidence="8" id="KW-1185">Reference proteome</keyword>
<organism evidence="7 8">
    <name type="scientific">Tsukamurella soli</name>
    <dbReference type="NCBI Taxonomy" id="644556"/>
    <lineage>
        <taxon>Bacteria</taxon>
        <taxon>Bacillati</taxon>
        <taxon>Actinomycetota</taxon>
        <taxon>Actinomycetes</taxon>
        <taxon>Mycobacteriales</taxon>
        <taxon>Tsukamurellaceae</taxon>
        <taxon>Tsukamurella</taxon>
    </lineage>
</organism>